<protein>
    <submittedName>
        <fullName evidence="2">Uncharacterized protein</fullName>
    </submittedName>
</protein>
<sequence length="255" mass="29425">MLVDLYRSHDPNLHINPPPLWVSIRFLLHHHHHRYLRSHLLVLPCTLPSIPFLDPTLHTQLISFFYPSFHTILSLSPFSCPSVSLLSPALSCSSSFPSLRTIPATFSHLSSSDLSLRVYSLLLHVSPPLSNTSHRFHLFFSGIFTSSLLSFFESFIFSLYQPLYVRSPQLSFSLLLQPLLSLNFFRYVFFFFELLLHFLFPFLFELHHRPQLLLVLFSSLPSSSSPLSLSSVPHLAFSSLVFFTFLLRSCTYHRL</sequence>
<keyword evidence="1" id="KW-0812">Transmembrane</keyword>
<dbReference type="AlphaFoldDB" id="A0A8D8XFL4"/>
<feature type="transmembrane region" description="Helical" evidence="1">
    <location>
        <begin position="138"/>
        <end position="163"/>
    </location>
</feature>
<dbReference type="EMBL" id="HBUF01309366">
    <property type="protein sequence ID" value="CAG6692840.1"/>
    <property type="molecule type" value="Transcribed_RNA"/>
</dbReference>
<feature type="transmembrane region" description="Helical" evidence="1">
    <location>
        <begin position="184"/>
        <end position="204"/>
    </location>
</feature>
<accession>A0A8D8XFL4</accession>
<proteinExistence type="predicted"/>
<keyword evidence="1" id="KW-0472">Membrane</keyword>
<evidence type="ECO:0000256" key="1">
    <source>
        <dbReference type="SAM" id="Phobius"/>
    </source>
</evidence>
<evidence type="ECO:0000313" key="2">
    <source>
        <dbReference type="EMBL" id="CAG6692840.1"/>
    </source>
</evidence>
<organism evidence="2">
    <name type="scientific">Cacopsylla melanoneura</name>
    <dbReference type="NCBI Taxonomy" id="428564"/>
    <lineage>
        <taxon>Eukaryota</taxon>
        <taxon>Metazoa</taxon>
        <taxon>Ecdysozoa</taxon>
        <taxon>Arthropoda</taxon>
        <taxon>Hexapoda</taxon>
        <taxon>Insecta</taxon>
        <taxon>Pterygota</taxon>
        <taxon>Neoptera</taxon>
        <taxon>Paraneoptera</taxon>
        <taxon>Hemiptera</taxon>
        <taxon>Sternorrhyncha</taxon>
        <taxon>Psylloidea</taxon>
        <taxon>Psyllidae</taxon>
        <taxon>Psyllinae</taxon>
        <taxon>Cacopsylla</taxon>
    </lineage>
</organism>
<reference evidence="2" key="1">
    <citation type="submission" date="2021-05" db="EMBL/GenBank/DDBJ databases">
        <authorList>
            <person name="Alioto T."/>
            <person name="Alioto T."/>
            <person name="Gomez Garrido J."/>
        </authorList>
    </citation>
    <scope>NUCLEOTIDE SEQUENCE</scope>
</reference>
<name>A0A8D8XFL4_9HEMI</name>
<feature type="transmembrane region" description="Helical" evidence="1">
    <location>
        <begin position="224"/>
        <end position="247"/>
    </location>
</feature>
<keyword evidence="1" id="KW-1133">Transmembrane helix</keyword>